<keyword evidence="3" id="KW-1185">Reference proteome</keyword>
<feature type="transmembrane region" description="Helical" evidence="1">
    <location>
        <begin position="20"/>
        <end position="38"/>
    </location>
</feature>
<keyword evidence="1" id="KW-1133">Transmembrane helix</keyword>
<dbReference type="Pfam" id="PF01944">
    <property type="entry name" value="SpoIIM"/>
    <property type="match status" value="1"/>
</dbReference>
<evidence type="ECO:0000313" key="3">
    <source>
        <dbReference type="Proteomes" id="UP000189464"/>
    </source>
</evidence>
<dbReference type="RefSeq" id="WP_077713487.1">
    <property type="nucleotide sequence ID" value="NZ_CP019698.1"/>
</dbReference>
<evidence type="ECO:0000313" key="2">
    <source>
        <dbReference type="EMBL" id="AQS58534.1"/>
    </source>
</evidence>
<organism evidence="2 3">
    <name type="scientific">Desulforamulus ferrireducens</name>
    <dbReference type="NCBI Taxonomy" id="1833852"/>
    <lineage>
        <taxon>Bacteria</taxon>
        <taxon>Bacillati</taxon>
        <taxon>Bacillota</taxon>
        <taxon>Clostridia</taxon>
        <taxon>Eubacteriales</taxon>
        <taxon>Peptococcaceae</taxon>
        <taxon>Desulforamulus</taxon>
    </lineage>
</organism>
<dbReference type="KEGG" id="dfg:B0537_05190"/>
<dbReference type="Proteomes" id="UP000189464">
    <property type="component" value="Chromosome"/>
</dbReference>
<feature type="transmembrane region" description="Helical" evidence="1">
    <location>
        <begin position="125"/>
        <end position="153"/>
    </location>
</feature>
<protein>
    <submittedName>
        <fullName evidence="2">Stage II sporulation protein M</fullName>
    </submittedName>
</protein>
<gene>
    <name evidence="2" type="ORF">B0537_05190</name>
</gene>
<accession>A0A1S6IUU8</accession>
<reference evidence="2 3" key="1">
    <citation type="journal article" date="2016" name="Int. J. Syst. Evol. Microbiol.">
        <title>Desulfotomaculum ferrireducens sp. nov., a moderately thermophilic sulfate-reducing and dissimilatory Fe(III)-reducing bacterium isolated from compost.</title>
        <authorList>
            <person name="Yang G."/>
            <person name="Guo J."/>
            <person name="Zhuang L."/>
            <person name="Yuan Y."/>
            <person name="Zhou S."/>
        </authorList>
    </citation>
    <scope>NUCLEOTIDE SEQUENCE [LARGE SCALE GENOMIC DNA]</scope>
    <source>
        <strain evidence="2 3">GSS09</strain>
    </source>
</reference>
<sequence length="210" mass="22701">MARGLKKLCKSSLREGWPIYLLALITFVAGIVAGWWGAGGLNSEQVGQLLLNLDQFMNQASQLNIDRQSMIRDTITNNLAYIGIIYLLGLTVIGMPVILTLLFARGFSLGFTISFLAREKAGEGIVLALSSVVPQNLLLIPAILLASVAALSFSWLLLKRFLNSRLPILPGLIGYHLLILVVCCICSAAGLVEAYITPELIKATAAFLTK</sequence>
<feature type="transmembrane region" description="Helical" evidence="1">
    <location>
        <begin position="173"/>
        <end position="192"/>
    </location>
</feature>
<name>A0A1S6IUU8_9FIRM</name>
<evidence type="ECO:0000256" key="1">
    <source>
        <dbReference type="SAM" id="Phobius"/>
    </source>
</evidence>
<dbReference type="AlphaFoldDB" id="A0A1S6IUU8"/>
<feature type="transmembrane region" description="Helical" evidence="1">
    <location>
        <begin position="79"/>
        <end position="104"/>
    </location>
</feature>
<keyword evidence="1" id="KW-0472">Membrane</keyword>
<dbReference type="InterPro" id="IPR014196">
    <property type="entry name" value="SpoIIM"/>
</dbReference>
<proteinExistence type="predicted"/>
<dbReference type="InterPro" id="IPR002798">
    <property type="entry name" value="SpoIIM-like"/>
</dbReference>
<dbReference type="EMBL" id="CP019698">
    <property type="protein sequence ID" value="AQS58534.1"/>
    <property type="molecule type" value="Genomic_DNA"/>
</dbReference>
<dbReference type="STRING" id="1833852.B0537_05190"/>
<keyword evidence="1" id="KW-0812">Transmembrane</keyword>
<dbReference type="NCBIfam" id="TIGR02831">
    <property type="entry name" value="spo_II_M"/>
    <property type="match status" value="1"/>
</dbReference>
<dbReference type="PIRSF" id="PIRSF038973">
    <property type="entry name" value="SpoIIM"/>
    <property type="match status" value="1"/>
</dbReference>
<dbReference type="OrthoDB" id="1707382at2"/>